<gene>
    <name evidence="2" type="ORF">FN846DRAFT_213262</name>
</gene>
<evidence type="ECO:0000313" key="3">
    <source>
        <dbReference type="Proteomes" id="UP000326924"/>
    </source>
</evidence>
<feature type="transmembrane region" description="Helical" evidence="1">
    <location>
        <begin position="44"/>
        <end position="63"/>
    </location>
</feature>
<keyword evidence="3" id="KW-1185">Reference proteome</keyword>
<protein>
    <recommendedName>
        <fullName evidence="4">Transmembrane protein</fullName>
    </recommendedName>
</protein>
<dbReference type="InParanoid" id="A0A5J5EP55"/>
<organism evidence="2 3">
    <name type="scientific">Sphaerosporella brunnea</name>
    <dbReference type="NCBI Taxonomy" id="1250544"/>
    <lineage>
        <taxon>Eukaryota</taxon>
        <taxon>Fungi</taxon>
        <taxon>Dikarya</taxon>
        <taxon>Ascomycota</taxon>
        <taxon>Pezizomycotina</taxon>
        <taxon>Pezizomycetes</taxon>
        <taxon>Pezizales</taxon>
        <taxon>Pyronemataceae</taxon>
        <taxon>Sphaerosporella</taxon>
    </lineage>
</organism>
<dbReference type="AlphaFoldDB" id="A0A5J5EP55"/>
<keyword evidence="1" id="KW-1133">Transmembrane helix</keyword>
<accession>A0A5J5EP55</accession>
<evidence type="ECO:0000313" key="2">
    <source>
        <dbReference type="EMBL" id="KAA8898235.1"/>
    </source>
</evidence>
<feature type="transmembrane region" description="Helical" evidence="1">
    <location>
        <begin position="84"/>
        <end position="103"/>
    </location>
</feature>
<reference evidence="2 3" key="1">
    <citation type="submission" date="2019-09" db="EMBL/GenBank/DDBJ databases">
        <title>Draft genome of the ectomycorrhizal ascomycete Sphaerosporella brunnea.</title>
        <authorList>
            <consortium name="DOE Joint Genome Institute"/>
            <person name="Benucci G.M."/>
            <person name="Marozzi G."/>
            <person name="Antonielli L."/>
            <person name="Sanchez S."/>
            <person name="Marco P."/>
            <person name="Wang X."/>
            <person name="Falini L.B."/>
            <person name="Barry K."/>
            <person name="Haridas S."/>
            <person name="Lipzen A."/>
            <person name="Labutti K."/>
            <person name="Grigoriev I.V."/>
            <person name="Murat C."/>
            <person name="Martin F."/>
            <person name="Albertini E."/>
            <person name="Donnini D."/>
            <person name="Bonito G."/>
        </authorList>
    </citation>
    <scope>NUCLEOTIDE SEQUENCE [LARGE SCALE GENOMIC DNA]</scope>
    <source>
        <strain evidence="2 3">Sb_GMNB300</strain>
    </source>
</reference>
<name>A0A5J5EP55_9PEZI</name>
<dbReference type="EMBL" id="VXIS01000189">
    <property type="protein sequence ID" value="KAA8898235.1"/>
    <property type="molecule type" value="Genomic_DNA"/>
</dbReference>
<keyword evidence="1" id="KW-0472">Membrane</keyword>
<evidence type="ECO:0008006" key="4">
    <source>
        <dbReference type="Google" id="ProtNLM"/>
    </source>
</evidence>
<proteinExistence type="predicted"/>
<sequence>MHVLFSFDDGRAILFPYMREMENVIRCFFSCCYDTNGGRIDLRLLFLFLFRSAWDGAGLFFSATYRFTCMRLCSLSSFPRRSDLLFLSFFIFLSLLAELRGFFLF</sequence>
<comment type="caution">
    <text evidence="2">The sequence shown here is derived from an EMBL/GenBank/DDBJ whole genome shotgun (WGS) entry which is preliminary data.</text>
</comment>
<keyword evidence="1" id="KW-0812">Transmembrane</keyword>
<dbReference type="Proteomes" id="UP000326924">
    <property type="component" value="Unassembled WGS sequence"/>
</dbReference>
<evidence type="ECO:0000256" key="1">
    <source>
        <dbReference type="SAM" id="Phobius"/>
    </source>
</evidence>